<evidence type="ECO:0000313" key="2">
    <source>
        <dbReference type="Proteomes" id="UP000564033"/>
    </source>
</evidence>
<reference evidence="1 2" key="1">
    <citation type="journal article" date="2020" name="Biotechnol. Biofuels">
        <title>New insights from the biogas microbiome by comprehensive genome-resolved metagenomics of nearly 1600 species originating from multiple anaerobic digesters.</title>
        <authorList>
            <person name="Campanaro S."/>
            <person name="Treu L."/>
            <person name="Rodriguez-R L.M."/>
            <person name="Kovalovszki A."/>
            <person name="Ziels R.M."/>
            <person name="Maus I."/>
            <person name="Zhu X."/>
            <person name="Kougias P.G."/>
            <person name="Basile A."/>
            <person name="Luo G."/>
            <person name="Schluter A."/>
            <person name="Konstantinidis K.T."/>
            <person name="Angelidaki I."/>
        </authorList>
    </citation>
    <scope>NUCLEOTIDE SEQUENCE [LARGE SCALE GENOMIC DNA]</scope>
    <source>
        <strain evidence="1">AS19jrsBPTG_9</strain>
    </source>
</reference>
<evidence type="ECO:0000313" key="1">
    <source>
        <dbReference type="EMBL" id="NLZ24713.1"/>
    </source>
</evidence>
<protein>
    <submittedName>
        <fullName evidence="1">Uncharacterized protein</fullName>
    </submittedName>
</protein>
<dbReference type="Proteomes" id="UP000564033">
    <property type="component" value="Unassembled WGS sequence"/>
</dbReference>
<dbReference type="EMBL" id="JAAZIL010000080">
    <property type="protein sequence ID" value="NLZ24713.1"/>
    <property type="molecule type" value="Genomic_DNA"/>
</dbReference>
<organism evidence="1 2">
    <name type="scientific">Candidatus Dojkabacteria bacterium</name>
    <dbReference type="NCBI Taxonomy" id="2099670"/>
    <lineage>
        <taxon>Bacteria</taxon>
        <taxon>Candidatus Dojkabacteria</taxon>
    </lineage>
</organism>
<dbReference type="AlphaFoldDB" id="A0A847VDV6"/>
<accession>A0A847VDV6</accession>
<proteinExistence type="predicted"/>
<gene>
    <name evidence="1" type="ORF">GX888_03160</name>
</gene>
<comment type="caution">
    <text evidence="1">The sequence shown here is derived from an EMBL/GenBank/DDBJ whole genome shotgun (WGS) entry which is preliminary data.</text>
</comment>
<name>A0A847VDV6_9BACT</name>
<sequence>MLKKILIYILTLLIPKKEITYSPSYIINTPNIPLQIYWIDSDNILLSSFGYTEIFNTHTRESNTIKTCRECIYGYDRGFFYCKYEHRDIQNPEQFSTTIYQYDSRDNLIFSKELFPTVVPVLCKRKYITLKTAYYFLEQRGYLLNVEEDRYEEIPIKKREKGDTVLSERDDLGKMIVVDRYARVWVYLKE</sequence>